<protein>
    <submittedName>
        <fullName evidence="4">HipA domain-containing protein</fullName>
    </submittedName>
</protein>
<dbReference type="EMBL" id="SSUX01000011">
    <property type="protein sequence ID" value="THJ43641.1"/>
    <property type="molecule type" value="Genomic_DNA"/>
</dbReference>
<keyword evidence="1" id="KW-0808">Transferase</keyword>
<name>A0A4S5CGP2_AERVE</name>
<dbReference type="RefSeq" id="WP_136502080.1">
    <property type="nucleotide sequence ID" value="NZ_SSUX01000011.1"/>
</dbReference>
<proteinExistence type="predicted"/>
<organism evidence="4 5">
    <name type="scientific">Aeromonas veronii</name>
    <dbReference type="NCBI Taxonomy" id="654"/>
    <lineage>
        <taxon>Bacteria</taxon>
        <taxon>Pseudomonadati</taxon>
        <taxon>Pseudomonadota</taxon>
        <taxon>Gammaproteobacteria</taxon>
        <taxon>Aeromonadales</taxon>
        <taxon>Aeromonadaceae</taxon>
        <taxon>Aeromonas</taxon>
    </lineage>
</organism>
<accession>A0A4S5CGP2</accession>
<keyword evidence="2" id="KW-0418">Kinase</keyword>
<reference evidence="4 5" key="1">
    <citation type="submission" date="2019-04" db="EMBL/GenBank/DDBJ databases">
        <title>Comparative genomics of Aeromonas veronii strains pathogenic to fish.</title>
        <authorList>
            <person name="Cascarano M.C."/>
            <person name="Smyrli M."/>
            <person name="Katharios P."/>
        </authorList>
    </citation>
    <scope>NUCLEOTIDE SEQUENCE [LARGE SCALE GENOMIC DNA]</scope>
    <source>
        <strain evidence="4 5">XU1</strain>
    </source>
</reference>
<sequence>MKVFFGEVEKLKEFLGSKAGVIGGSVIPITDDNEKLAKYGVFLPDDLLGPELSSWVDTFNHDLAKFGPILLNKCWPDSYPIGPWAMTHKVSDDRRYGIALKQLRSGLSDFDMGATIARYLPEHEAARVKPVRVRAMYNNRYRSWEGALLDWAGGRRLPFSRTLVELLMFPNAALPDSPLSRTHNEKAQTGTDADPLSILNPLYQERVVSWLMQNKLFDWAASNSISGILARIEHNEPDLGWSRLKGAYDTAIGLDAVYRAILDDQHHIKLFWFDQPVAYTARLGSRSFYPEGPGNYLNDLILRLNHSGIIHPLFDGLLPERRHDIKFDIQNEIEKMVKTGMVTADGLGHLRVVYRQDADEFLDNYQQATIPYPLEKLDDDILKNVVLTRMLDITEEVNNHRKLLSSGIEVSAITMPNVSGMQTKFAASLQAANDGSVRVIPASGSDPFSHIVKPGMALNISGDDLMPFAEWLGMRASKAAGLRTSKFALALLSKVEIDGVNQEVSQALADAFLDAKDLSSSRTEMEAKVLAQVWTSGLHGMFISERFDIPAPGSNTKSIGLDMAQILGVDVLASVNNKYRSSYEEVAATVKKEMEKVNADWESEKYELLRQLLLSWMIADSDLHLKNISLLYVQQLDPKGHFISETLQMAPAYDRVTVFGLRQNLSRALAMPVCGTIEAKLEHWLSFAQSQLGIPPHESKDLIFQMGADVMNSFYEDLVTLSSGPLHFLIKDRCTQIYDELVGHFENINLHIPGLEEHKRKAKAVRESMSFEFPLERPEQRVSLSSILDADLERRNKLVAARQVREAEQDQLSKHARESQSELGLSDDVVTAKPIRRNYRV</sequence>
<evidence type="ECO:0000313" key="4">
    <source>
        <dbReference type="EMBL" id="THJ43641.1"/>
    </source>
</evidence>
<dbReference type="AlphaFoldDB" id="A0A4S5CGP2"/>
<dbReference type="Pfam" id="PF07804">
    <property type="entry name" value="HipA_C"/>
    <property type="match status" value="1"/>
</dbReference>
<evidence type="ECO:0000313" key="5">
    <source>
        <dbReference type="Proteomes" id="UP000309618"/>
    </source>
</evidence>
<evidence type="ECO:0000256" key="2">
    <source>
        <dbReference type="ARBA" id="ARBA00022777"/>
    </source>
</evidence>
<evidence type="ECO:0000256" key="1">
    <source>
        <dbReference type="ARBA" id="ARBA00022679"/>
    </source>
</evidence>
<dbReference type="Proteomes" id="UP000309618">
    <property type="component" value="Unassembled WGS sequence"/>
</dbReference>
<feature type="domain" description="HipA-like C-terminal" evidence="3">
    <location>
        <begin position="418"/>
        <end position="710"/>
    </location>
</feature>
<comment type="caution">
    <text evidence="4">The sequence shown here is derived from an EMBL/GenBank/DDBJ whole genome shotgun (WGS) entry which is preliminary data.</text>
</comment>
<gene>
    <name evidence="4" type="ORF">E8Q35_15150</name>
</gene>
<dbReference type="InterPro" id="IPR012893">
    <property type="entry name" value="HipA-like_C"/>
</dbReference>
<evidence type="ECO:0000259" key="3">
    <source>
        <dbReference type="Pfam" id="PF07804"/>
    </source>
</evidence>
<dbReference type="GO" id="GO:0016301">
    <property type="term" value="F:kinase activity"/>
    <property type="evidence" value="ECO:0007669"/>
    <property type="project" value="UniProtKB-KW"/>
</dbReference>